<protein>
    <submittedName>
        <fullName evidence="2">Uncharacterized protein</fullName>
    </submittedName>
</protein>
<accession>A0AAD9DHN8</accession>
<evidence type="ECO:0000313" key="3">
    <source>
        <dbReference type="Proteomes" id="UP001224775"/>
    </source>
</evidence>
<comment type="caution">
    <text evidence="2">The sequence shown here is derived from an EMBL/GenBank/DDBJ whole genome shotgun (WGS) entry which is preliminary data.</text>
</comment>
<sequence>MRNYASAVRGENDHPNTLAKQSTKWTLVQQSKKKLSVSALMNAASKNVLRTSLHVFKNTTKSHQRPVPALQCNSRSNKTHYTGTGTRYKKPPLSEKEVDNYLFRASKFGVSNDTLYSIDELKAMKRRFTHHDGSSHLHVLVLLSNLELDYAKLLQEACNSTSNMLRKTLQAFKYTDSYTVKLERSGKNVYTLVLQLSRQLDRYHEMKLKDIYAKYKCEGFAKWLGGMTGWYYSPGVNEWGQFIIARLNDLQSVVKTYAPPELLYCFPGESKTLVWCKRQDLWRCVIDVRFFVERAKKKLHTSSARRMKLLQNSDDGPDSLVHWAHHDPQNNYPLTVVTAESMGRLVELLVELLLQVLPHDAEEKLNGILAALFRKKKQ</sequence>
<reference evidence="2" key="1">
    <citation type="submission" date="2023-06" db="EMBL/GenBank/DDBJ databases">
        <title>Survivors Of The Sea: Transcriptome response of Skeletonema marinoi to long-term dormancy.</title>
        <authorList>
            <person name="Pinder M.I.M."/>
            <person name="Kourtchenko O."/>
            <person name="Robertson E.K."/>
            <person name="Larsson T."/>
            <person name="Maumus F."/>
            <person name="Osuna-Cruz C.M."/>
            <person name="Vancaester E."/>
            <person name="Stenow R."/>
            <person name="Vandepoele K."/>
            <person name="Ploug H."/>
            <person name="Bruchert V."/>
            <person name="Godhe A."/>
            <person name="Topel M."/>
        </authorList>
    </citation>
    <scope>NUCLEOTIDE SEQUENCE</scope>
    <source>
        <strain evidence="2">R05AC</strain>
    </source>
</reference>
<proteinExistence type="predicted"/>
<feature type="region of interest" description="Disordered" evidence="1">
    <location>
        <begin position="1"/>
        <end position="21"/>
    </location>
</feature>
<dbReference type="Proteomes" id="UP001224775">
    <property type="component" value="Unassembled WGS sequence"/>
</dbReference>
<evidence type="ECO:0000256" key="1">
    <source>
        <dbReference type="SAM" id="MobiDB-lite"/>
    </source>
</evidence>
<dbReference type="EMBL" id="JATAAI010000002">
    <property type="protein sequence ID" value="KAK1747567.1"/>
    <property type="molecule type" value="Genomic_DNA"/>
</dbReference>
<gene>
    <name evidence="2" type="ORF">QTG54_001530</name>
</gene>
<name>A0AAD9DHN8_9STRA</name>
<keyword evidence="3" id="KW-1185">Reference proteome</keyword>
<evidence type="ECO:0000313" key="2">
    <source>
        <dbReference type="EMBL" id="KAK1747567.1"/>
    </source>
</evidence>
<organism evidence="2 3">
    <name type="scientific">Skeletonema marinoi</name>
    <dbReference type="NCBI Taxonomy" id="267567"/>
    <lineage>
        <taxon>Eukaryota</taxon>
        <taxon>Sar</taxon>
        <taxon>Stramenopiles</taxon>
        <taxon>Ochrophyta</taxon>
        <taxon>Bacillariophyta</taxon>
        <taxon>Coscinodiscophyceae</taxon>
        <taxon>Thalassiosirophycidae</taxon>
        <taxon>Thalassiosirales</taxon>
        <taxon>Skeletonemataceae</taxon>
        <taxon>Skeletonema</taxon>
        <taxon>Skeletonema marinoi-dohrnii complex</taxon>
    </lineage>
</organism>
<dbReference type="AlphaFoldDB" id="A0AAD9DHN8"/>